<comment type="caution">
    <text evidence="7">The sequence shown here is derived from an EMBL/GenBank/DDBJ whole genome shotgun (WGS) entry which is preliminary data.</text>
</comment>
<comment type="function">
    <text evidence="1">Component of the MICOS complex, a large protein complex of the mitochondrial inner membrane that plays crucial roles in the maintenance of crista junctions, inner membrane architecture, and formation of contact sites to the outer membrane.</text>
</comment>
<gene>
    <name evidence="7" type="ORF">D3870_13175</name>
</gene>
<evidence type="ECO:0000313" key="8">
    <source>
        <dbReference type="Proteomes" id="UP000285190"/>
    </source>
</evidence>
<dbReference type="GO" id="GO:0016020">
    <property type="term" value="C:membrane"/>
    <property type="evidence" value="ECO:0007669"/>
    <property type="project" value="UniProtKB-SubCell"/>
</dbReference>
<dbReference type="EMBL" id="QYUN01000002">
    <property type="protein sequence ID" value="RJG08053.1"/>
    <property type="molecule type" value="Genomic_DNA"/>
</dbReference>
<reference evidence="7 8" key="1">
    <citation type="submission" date="2018-09" db="EMBL/GenBank/DDBJ databases">
        <authorList>
            <person name="Zhu H."/>
        </authorList>
    </citation>
    <scope>NUCLEOTIDE SEQUENCE [LARGE SCALE GENOMIC DNA]</scope>
    <source>
        <strain evidence="7 8">K2R10-39</strain>
    </source>
</reference>
<dbReference type="Pfam" id="PF04418">
    <property type="entry name" value="DUF543"/>
    <property type="match status" value="1"/>
</dbReference>
<keyword evidence="5 6" id="KW-0472">Membrane</keyword>
<evidence type="ECO:0000256" key="6">
    <source>
        <dbReference type="SAM" id="Phobius"/>
    </source>
</evidence>
<evidence type="ECO:0000256" key="3">
    <source>
        <dbReference type="ARBA" id="ARBA00022692"/>
    </source>
</evidence>
<evidence type="ECO:0000256" key="4">
    <source>
        <dbReference type="ARBA" id="ARBA00022989"/>
    </source>
</evidence>
<feature type="transmembrane region" description="Helical" evidence="6">
    <location>
        <begin position="106"/>
        <end position="132"/>
    </location>
</feature>
<accession>A0A418X6F4</accession>
<dbReference type="AlphaFoldDB" id="A0A418X6F4"/>
<proteinExistence type="predicted"/>
<dbReference type="Proteomes" id="UP000285190">
    <property type="component" value="Unassembled WGS sequence"/>
</dbReference>
<evidence type="ECO:0000313" key="7">
    <source>
        <dbReference type="EMBL" id="RJG08053.1"/>
    </source>
</evidence>
<keyword evidence="4 6" id="KW-1133">Transmembrane helix</keyword>
<sequence length="161" mass="16754">MSAPTTSSRAPSVNWASGAIAGVGAGIIATFVQLALWLASSAPLAAMFARDTRMAAAIAMGSSVLPPPLTLAWDIVTAATMVHFALSAIYGLLLAPLLARLRMRAAIVAGAGFGLIVYCVNMYGFTSIFPWFAASRDWITATAHAAFGLALAYLYKARTLA</sequence>
<keyword evidence="8" id="KW-1185">Reference proteome</keyword>
<comment type="subcellular location">
    <subcellularLocation>
        <location evidence="2">Membrane</location>
    </subcellularLocation>
</comment>
<feature type="transmembrane region" description="Helical" evidence="6">
    <location>
        <begin position="138"/>
        <end position="155"/>
    </location>
</feature>
<evidence type="ECO:0000256" key="2">
    <source>
        <dbReference type="ARBA" id="ARBA00004370"/>
    </source>
</evidence>
<organism evidence="7 8">
    <name type="scientific">Noviherbaspirillum cavernae</name>
    <dbReference type="NCBI Taxonomy" id="2320862"/>
    <lineage>
        <taxon>Bacteria</taxon>
        <taxon>Pseudomonadati</taxon>
        <taxon>Pseudomonadota</taxon>
        <taxon>Betaproteobacteria</taxon>
        <taxon>Burkholderiales</taxon>
        <taxon>Oxalobacteraceae</taxon>
        <taxon>Noviherbaspirillum</taxon>
    </lineage>
</organism>
<protein>
    <submittedName>
        <fullName evidence="7">DUF543 domain-containing protein</fullName>
    </submittedName>
</protein>
<keyword evidence="3 6" id="KW-0812">Transmembrane</keyword>
<dbReference type="InterPro" id="IPR007512">
    <property type="entry name" value="Mic10"/>
</dbReference>
<evidence type="ECO:0000256" key="1">
    <source>
        <dbReference type="ARBA" id="ARBA00002689"/>
    </source>
</evidence>
<feature type="transmembrane region" description="Helical" evidence="6">
    <location>
        <begin position="15"/>
        <end position="39"/>
    </location>
</feature>
<dbReference type="OrthoDB" id="6169516at2"/>
<evidence type="ECO:0000256" key="5">
    <source>
        <dbReference type="ARBA" id="ARBA00023136"/>
    </source>
</evidence>
<name>A0A418X6F4_9BURK</name>
<feature type="transmembrane region" description="Helical" evidence="6">
    <location>
        <begin position="75"/>
        <end position="99"/>
    </location>
</feature>